<sequence length="944" mass="105058">MSGNLESERSMLRLGERIGFGSIEKDQFIWCGEQFTKSKETGEVTMDMITYHKNLKQVAVSRDHRQNPSSPLNAQEQRQLRGALGSLQWLAGQCCFDLAFDVSALQREVPATIGTLLRANKVIKEAQATQEFKLRFHPIDFVKGGVMSITDAALGNVDSRGSTEVDKLEKVHNQSCYAIVLADEAMMSGGTGFFNLLNFRSHRLQRVCRSSYAAETLGAEEGLDAGELCIAELRGQVMTDKQAFFKVCLVPLMGVTDAKDCYDRVSQDVGFGMQKISGTKHIDKTNLRKTLECGTWSVTCNEEFTKQTSRKAKKADTTAADLPGRDPEVKDEKLMQYVYQLAEMVGWHYIDGTGIHVAHGAKSLRSPQPRFAVREYPWKTPNGPTWYVVEERLEHLALRPPKRCTLALPLLRLVETVRNYLKKRYARKANGSTLPMLTESAILLASGSPRGQLVSPLLLQLGKSVSIQDHRNEMTSQIPAADAKGPTTTSIWKAGLQLGTNLELGTKVAHRDWQSVVYGHKEVEAKRWIVGASEKKKEILLESAKLDRNYPAVVDESLQTRRNHASHQLKSQRLQRFWTSGDIDVRSLPEFDGDGRVFSTGSVQTHEGQLFITEVAKGFDPVAATDDSWDVIQSYHQVEIPVIQDLSRPSLEQAHSMSTQVADQVRRETGVEIKDLEVFRDRVEFVLSSLVDAASAPIEKKDKKTDKKKEKAETTKDQRDKVDVAVASSSKTQPKAKSNPNAKSSQSKADGKGGVQDKKEVVAGEVTWLGDTGAGECVKAFRHFLGKRPAVELHADNTPEFEGKSTFQVLASMTVVQTGDDKFPLREAVRTQLEKLESLPVLRLEDDVPGGAIDALSGEQQAKPKPFDVQEQLLEVLDSDDLNGVDLWGSLPCNPWSGWQRLNLRRLGPEIRRKLMAQRLESRKLLNFFFELSEIVLARGGGSL</sequence>
<dbReference type="EMBL" id="CAMXCT020006702">
    <property type="protein sequence ID" value="CAL1171968.1"/>
    <property type="molecule type" value="Genomic_DNA"/>
</dbReference>
<dbReference type="Proteomes" id="UP001152797">
    <property type="component" value="Unassembled WGS sequence"/>
</dbReference>
<feature type="compositionally biased region" description="Basic and acidic residues" evidence="1">
    <location>
        <begin position="699"/>
        <end position="723"/>
    </location>
</feature>
<evidence type="ECO:0000256" key="1">
    <source>
        <dbReference type="SAM" id="MobiDB-lite"/>
    </source>
</evidence>
<reference evidence="3" key="2">
    <citation type="submission" date="2024-04" db="EMBL/GenBank/DDBJ databases">
        <authorList>
            <person name="Chen Y."/>
            <person name="Shah S."/>
            <person name="Dougan E. K."/>
            <person name="Thang M."/>
            <person name="Chan C."/>
        </authorList>
    </citation>
    <scope>NUCLEOTIDE SEQUENCE [LARGE SCALE GENOMIC DNA]</scope>
</reference>
<proteinExistence type="predicted"/>
<evidence type="ECO:0000313" key="5">
    <source>
        <dbReference type="Proteomes" id="UP001152797"/>
    </source>
</evidence>
<dbReference type="EMBL" id="CAMXCT010006702">
    <property type="protein sequence ID" value="CAI4018593.1"/>
    <property type="molecule type" value="Genomic_DNA"/>
</dbReference>
<evidence type="ECO:0000313" key="2">
    <source>
        <dbReference type="EMBL" id="CAI4018593.1"/>
    </source>
</evidence>
<dbReference type="AlphaFoldDB" id="A0A9P1M489"/>
<evidence type="ECO:0000313" key="3">
    <source>
        <dbReference type="EMBL" id="CAL1171968.1"/>
    </source>
</evidence>
<comment type="caution">
    <text evidence="2">The sequence shown here is derived from an EMBL/GenBank/DDBJ whole genome shotgun (WGS) entry which is preliminary data.</text>
</comment>
<organism evidence="2">
    <name type="scientific">Cladocopium goreaui</name>
    <dbReference type="NCBI Taxonomy" id="2562237"/>
    <lineage>
        <taxon>Eukaryota</taxon>
        <taxon>Sar</taxon>
        <taxon>Alveolata</taxon>
        <taxon>Dinophyceae</taxon>
        <taxon>Suessiales</taxon>
        <taxon>Symbiodiniaceae</taxon>
        <taxon>Cladocopium</taxon>
    </lineage>
</organism>
<dbReference type="EMBL" id="CAMXCT030006702">
    <property type="protein sequence ID" value="CAL4805905.1"/>
    <property type="molecule type" value="Genomic_DNA"/>
</dbReference>
<feature type="region of interest" description="Disordered" evidence="1">
    <location>
        <begin position="699"/>
        <end position="757"/>
    </location>
</feature>
<protein>
    <submittedName>
        <fullName evidence="4">Ankyrin-3</fullName>
    </submittedName>
</protein>
<reference evidence="2" key="1">
    <citation type="submission" date="2022-10" db="EMBL/GenBank/DDBJ databases">
        <authorList>
            <person name="Chen Y."/>
            <person name="Dougan E. K."/>
            <person name="Chan C."/>
            <person name="Rhodes N."/>
            <person name="Thang M."/>
        </authorList>
    </citation>
    <scope>NUCLEOTIDE SEQUENCE</scope>
</reference>
<name>A0A9P1M489_9DINO</name>
<accession>A0A9P1M489</accession>
<feature type="compositionally biased region" description="Polar residues" evidence="1">
    <location>
        <begin position="727"/>
        <end position="748"/>
    </location>
</feature>
<keyword evidence="5" id="KW-1185">Reference proteome</keyword>
<evidence type="ECO:0000313" key="4">
    <source>
        <dbReference type="EMBL" id="CAL4805905.1"/>
    </source>
</evidence>
<gene>
    <name evidence="2" type="ORF">C1SCF055_LOCUS43145</name>
</gene>